<evidence type="ECO:0000259" key="1">
    <source>
        <dbReference type="Pfam" id="PF01568"/>
    </source>
</evidence>
<dbReference type="GO" id="GO:0043546">
    <property type="term" value="F:molybdopterin cofactor binding"/>
    <property type="evidence" value="ECO:0007669"/>
    <property type="project" value="InterPro"/>
</dbReference>
<dbReference type="HOGENOM" id="CLU_2786589_0_0_9"/>
<evidence type="ECO:0000313" key="2">
    <source>
        <dbReference type="EMBL" id="AKA69878.1"/>
    </source>
</evidence>
<dbReference type="EMBL" id="CP009933">
    <property type="protein sequence ID" value="AKA69878.1"/>
    <property type="molecule type" value="Genomic_DNA"/>
</dbReference>
<reference evidence="2 3" key="1">
    <citation type="journal article" date="2015" name="J. Biotechnol.">
        <title>Complete genome sequence of a malodorant-producing acetogen, Clostridium scatologenes ATCC 25775(T).</title>
        <authorList>
            <person name="Zhu Z."/>
            <person name="Guo T."/>
            <person name="Zheng H."/>
            <person name="Song T."/>
            <person name="Ouyang P."/>
            <person name="Xie J."/>
        </authorList>
    </citation>
    <scope>NUCLEOTIDE SEQUENCE [LARGE SCALE GENOMIC DNA]</scope>
    <source>
        <strain evidence="2 3">ATCC 25775</strain>
    </source>
</reference>
<dbReference type="InterPro" id="IPR009010">
    <property type="entry name" value="Asp_de-COase-like_dom_sf"/>
</dbReference>
<dbReference type="STRING" id="1548.CSCA_2753"/>
<dbReference type="InterPro" id="IPR006657">
    <property type="entry name" value="MoPterin_dinucl-bd_dom"/>
</dbReference>
<gene>
    <name evidence="2" type="ORF">CSCA_2753</name>
</gene>
<keyword evidence="3" id="KW-1185">Reference proteome</keyword>
<sequence>MIKVSSINGNHSNFMVKLTDNVRYDELYAPLHYLECNNLTPSLYDSYSREPSYKTTPINISKIKIGGI</sequence>
<dbReference type="AlphaFoldDB" id="A0A0E3M6Q7"/>
<feature type="domain" description="Molybdopterin dinucleotide-binding" evidence="1">
    <location>
        <begin position="2"/>
        <end position="57"/>
    </location>
</feature>
<dbReference type="Gene3D" id="2.40.40.20">
    <property type="match status" value="1"/>
</dbReference>
<organism evidence="2 3">
    <name type="scientific">Clostridium scatologenes</name>
    <dbReference type="NCBI Taxonomy" id="1548"/>
    <lineage>
        <taxon>Bacteria</taxon>
        <taxon>Bacillati</taxon>
        <taxon>Bacillota</taxon>
        <taxon>Clostridia</taxon>
        <taxon>Eubacteriales</taxon>
        <taxon>Clostridiaceae</taxon>
        <taxon>Clostridium</taxon>
    </lineage>
</organism>
<dbReference type="SUPFAM" id="SSF50692">
    <property type="entry name" value="ADC-like"/>
    <property type="match status" value="1"/>
</dbReference>
<protein>
    <submittedName>
        <fullName evidence="2">Nitrate reductase, catalytic subunit</fullName>
    </submittedName>
</protein>
<dbReference type="Proteomes" id="UP000033115">
    <property type="component" value="Chromosome"/>
</dbReference>
<dbReference type="KEGG" id="csq:CSCA_2753"/>
<dbReference type="Pfam" id="PF01568">
    <property type="entry name" value="Molydop_binding"/>
    <property type="match status" value="1"/>
</dbReference>
<evidence type="ECO:0000313" key="3">
    <source>
        <dbReference type="Proteomes" id="UP000033115"/>
    </source>
</evidence>
<accession>A0A0E3M6Q7</accession>
<proteinExistence type="predicted"/>
<dbReference type="GO" id="GO:0016491">
    <property type="term" value="F:oxidoreductase activity"/>
    <property type="evidence" value="ECO:0007669"/>
    <property type="project" value="InterPro"/>
</dbReference>
<name>A0A0E3M6Q7_CLOSL</name>